<reference evidence="3 4" key="2">
    <citation type="submission" date="2018-03" db="EMBL/GenBank/DDBJ databases">
        <authorList>
            <person name="Keele B.F."/>
        </authorList>
    </citation>
    <scope>NUCLEOTIDE SEQUENCE [LARGE SCALE GENOMIC DNA]</scope>
    <source>
        <strain evidence="3 4">CCALA 016</strain>
    </source>
</reference>
<evidence type="ECO:0000313" key="4">
    <source>
        <dbReference type="Proteomes" id="UP000239001"/>
    </source>
</evidence>
<feature type="signal peptide" evidence="1">
    <location>
        <begin position="1"/>
        <end position="32"/>
    </location>
</feature>
<dbReference type="OrthoDB" id="452776at2"/>
<gene>
    <name evidence="3" type="ORF">C7H19_16020</name>
</gene>
<dbReference type="InterPro" id="IPR011050">
    <property type="entry name" value="Pectin_lyase_fold/virulence"/>
</dbReference>
<accession>A0A2T1LV06</accession>
<dbReference type="NCBIfam" id="TIGR01901">
    <property type="entry name" value="adhes_NPXG"/>
    <property type="match status" value="1"/>
</dbReference>
<evidence type="ECO:0000256" key="1">
    <source>
        <dbReference type="SAM" id="SignalP"/>
    </source>
</evidence>
<keyword evidence="4" id="KW-1185">Reference proteome</keyword>
<organism evidence="3 4">
    <name type="scientific">Aphanothece hegewaldii CCALA 016</name>
    <dbReference type="NCBI Taxonomy" id="2107694"/>
    <lineage>
        <taxon>Bacteria</taxon>
        <taxon>Bacillati</taxon>
        <taxon>Cyanobacteriota</taxon>
        <taxon>Cyanophyceae</taxon>
        <taxon>Oscillatoriophycideae</taxon>
        <taxon>Chroococcales</taxon>
        <taxon>Aphanothecaceae</taxon>
        <taxon>Aphanothece</taxon>
    </lineage>
</organism>
<dbReference type="Proteomes" id="UP000239001">
    <property type="component" value="Unassembled WGS sequence"/>
</dbReference>
<proteinExistence type="predicted"/>
<dbReference type="Gene3D" id="2.160.20.10">
    <property type="entry name" value="Single-stranded right-handed beta-helix, Pectin lyase-like"/>
    <property type="match status" value="4"/>
</dbReference>
<evidence type="ECO:0000259" key="2">
    <source>
        <dbReference type="SMART" id="SM00912"/>
    </source>
</evidence>
<protein>
    <recommendedName>
        <fullName evidence="2">Filamentous haemagglutinin FhaB/tRNA nuclease CdiA-like TPS domain-containing protein</fullName>
    </recommendedName>
</protein>
<name>A0A2T1LV06_9CHRO</name>
<dbReference type="SUPFAM" id="SSF51126">
    <property type="entry name" value="Pectin lyase-like"/>
    <property type="match status" value="7"/>
</dbReference>
<dbReference type="InterPro" id="IPR008638">
    <property type="entry name" value="FhaB/CdiA-like_TPS"/>
</dbReference>
<sequence length="1325" mass="135861">MKRKINVYYLNTLVLTNLLLLTESLFSAITQAQVTPDTTLGKENSIVNQIDVLNDKIDGGARRGGNLFHSFQEFNINEGKGVYFANPSGVMNIFSRVTGGNASQILGRLGVLGQSNLFFLNPYGIIFGPNSSLDIRGSFVSSTADAVKFADGTEFSSINPQNNALLTISVPVGLQTGNHPATINIQNARLSVDLNQTLAIIGGNLTLNGAQLNTGGGQIILGGLSETGLIGLNFINNIPIFSFPTGVARADILIDNGTVVDIKGVNGGTIEINAHNLDITGKSEIRAGIGSGIGSVSIQAGNIDITATQGIKLTNFSQISSSVDSEAVGRGGEIILSSPFISLTNSFIRATTNGQGNSGGIKITTGSLFLNDGAQILASTQRKGNTGAIKITANDTISLSGNDSQGSPSSIISQVAQKAQGNSEGIEIITGSLFLNNGAKVDASTSGIGNAGAIKITANETISLNGERMSPKVSSTAAGNSDDSEDIISLGSRISSTVSSTAVGNSDEIQITTGSLFLTNGGQVNATTYGQGNAGAIKITARDTIYMAGRESQNLASAIRNIVARKAVGNSNEIQITTGSLFLTDRVIITSQTRGKGTAGNITITANTLTSKGDSIIRSDTQTSFNAGDLTLNISDILTLSNSSLIAITRGEGTAGDITINVPQLNITESANILARTYALGQGGSITVNAPISVILGENSQLNVISSSAGRAGNIKITSNTVTIGKGAKISATSDENATNSEAGGSITINASNLYLSGTLGIFAETKGQAPAGNLTFKPNGNQSNLNIQFTDKAEISARTTSQKRGGSINISSPETINIAGQGKITVETIGSGRAGNINITTEQLNIGNQTEITASTRGSGQAGNIIINTPQFTLAQRAIIQASTSSSGNGGSITVNAPISVILGENSQLNVETSGQGKAGNINITSNTVTIGKNAQISATATQSATNTESGSISINASNLNIAGQLGIFAETTGLAPAGTLTLNPISSNPNLIIRFIEQGKISASTTASGIGGDINISAPNNIDISGNGTIATETSGTGNAGTINLSANQLHLNQGVRISASTTGRGNAGNINLNANQINLQQSTITAFTNGTGNAGNITLNIQNTLTSNNSTISTSANQASGGIITISAQDIRLQGDSDIRTNVSSGAGGGGDITLTADSILAFNDSDILAFAQDGIGGNITLNTPIFFGNGYSPTDQINQNFDNLDNNNRVDINASGAVSGVISVPNLTFIQNSLFEFPETLINTDNLLASSCVVPNQQKAGTFILTGPDGLPSSPNDNFTSPYPTGTIETIPKPSLPSKIDEPQGFYRLNDGKIVLSTKCN</sequence>
<dbReference type="EMBL" id="PXOH01000019">
    <property type="protein sequence ID" value="PSF35520.1"/>
    <property type="molecule type" value="Genomic_DNA"/>
</dbReference>
<comment type="caution">
    <text evidence="3">The sequence shown here is derived from an EMBL/GenBank/DDBJ whole genome shotgun (WGS) entry which is preliminary data.</text>
</comment>
<dbReference type="InterPro" id="IPR012334">
    <property type="entry name" value="Pectin_lyas_fold"/>
</dbReference>
<evidence type="ECO:0000313" key="3">
    <source>
        <dbReference type="EMBL" id="PSF35520.1"/>
    </source>
</evidence>
<dbReference type="SMART" id="SM00912">
    <property type="entry name" value="Haemagg_act"/>
    <property type="match status" value="1"/>
</dbReference>
<reference evidence="3 4" key="1">
    <citation type="submission" date="2018-03" db="EMBL/GenBank/DDBJ databases">
        <title>The ancient ancestry and fast evolution of plastids.</title>
        <authorList>
            <person name="Moore K.R."/>
            <person name="Magnabosco C."/>
            <person name="Momper L."/>
            <person name="Gold D.A."/>
            <person name="Bosak T."/>
            <person name="Fournier G.P."/>
        </authorList>
    </citation>
    <scope>NUCLEOTIDE SEQUENCE [LARGE SCALE GENOMIC DNA]</scope>
    <source>
        <strain evidence="3 4">CCALA 016</strain>
    </source>
</reference>
<feature type="chain" id="PRO_5015550096" description="Filamentous haemagglutinin FhaB/tRNA nuclease CdiA-like TPS domain-containing protein" evidence="1">
    <location>
        <begin position="33"/>
        <end position="1325"/>
    </location>
</feature>
<dbReference type="RefSeq" id="WP_106457932.1">
    <property type="nucleotide sequence ID" value="NZ_PXOH01000019.1"/>
</dbReference>
<dbReference type="Pfam" id="PF05860">
    <property type="entry name" value="TPS"/>
    <property type="match status" value="1"/>
</dbReference>
<keyword evidence="1" id="KW-0732">Signal</keyword>
<feature type="domain" description="Filamentous haemagglutinin FhaB/tRNA nuclease CdiA-like TPS" evidence="2">
    <location>
        <begin position="41"/>
        <end position="150"/>
    </location>
</feature>